<dbReference type="CDD" id="cd00199">
    <property type="entry name" value="WAP"/>
    <property type="match status" value="1"/>
</dbReference>
<feature type="domain" description="Fibronectin type-III" evidence="2">
    <location>
        <begin position="120"/>
        <end position="224"/>
    </location>
</feature>
<organism evidence="4">
    <name type="scientific">Cacopsylla melanoneura</name>
    <dbReference type="NCBI Taxonomy" id="428564"/>
    <lineage>
        <taxon>Eukaryota</taxon>
        <taxon>Metazoa</taxon>
        <taxon>Ecdysozoa</taxon>
        <taxon>Arthropoda</taxon>
        <taxon>Hexapoda</taxon>
        <taxon>Insecta</taxon>
        <taxon>Pterygota</taxon>
        <taxon>Neoptera</taxon>
        <taxon>Paraneoptera</taxon>
        <taxon>Hemiptera</taxon>
        <taxon>Sternorrhyncha</taxon>
        <taxon>Psylloidea</taxon>
        <taxon>Psyllidae</taxon>
        <taxon>Psyllinae</taxon>
        <taxon>Cacopsylla</taxon>
    </lineage>
</organism>
<dbReference type="EMBL" id="HBUF01046575">
    <property type="protein sequence ID" value="CAG6619934.1"/>
    <property type="molecule type" value="Transcribed_RNA"/>
</dbReference>
<dbReference type="SUPFAM" id="SSF49265">
    <property type="entry name" value="Fibronectin type III"/>
    <property type="match status" value="2"/>
</dbReference>
<dbReference type="PANTHER" id="PTHR14131">
    <property type="entry name" value="ANOSMIN"/>
    <property type="match status" value="1"/>
</dbReference>
<dbReference type="InterPro" id="IPR042447">
    <property type="entry name" value="Anosmin-1"/>
</dbReference>
<dbReference type="PROSITE" id="PS50853">
    <property type="entry name" value="FN3"/>
    <property type="match status" value="1"/>
</dbReference>
<name>A0A8D8M0F4_9HEMI</name>
<dbReference type="AlphaFoldDB" id="A0A8D8M0F4"/>
<dbReference type="EMBL" id="HBUF01381099">
    <property type="protein sequence ID" value="CAG6730274.1"/>
    <property type="molecule type" value="Transcribed_RNA"/>
</dbReference>
<dbReference type="InterPro" id="IPR036645">
    <property type="entry name" value="Elafin-like_sf"/>
</dbReference>
<dbReference type="Pfam" id="PF00095">
    <property type="entry name" value="WAP"/>
    <property type="match status" value="1"/>
</dbReference>
<protein>
    <submittedName>
        <fullName evidence="4">Anosmin-1</fullName>
    </submittedName>
</protein>
<dbReference type="PROSITE" id="PS51390">
    <property type="entry name" value="WAP"/>
    <property type="match status" value="1"/>
</dbReference>
<dbReference type="InterPro" id="IPR036116">
    <property type="entry name" value="FN3_sf"/>
</dbReference>
<dbReference type="InterPro" id="IPR003961">
    <property type="entry name" value="FN3_dom"/>
</dbReference>
<dbReference type="GO" id="GO:0009986">
    <property type="term" value="C:cell surface"/>
    <property type="evidence" value="ECO:0007669"/>
    <property type="project" value="TreeGrafter"/>
</dbReference>
<accession>A0A8D8M0F4</accession>
<keyword evidence="1" id="KW-0732">Signal</keyword>
<feature type="chain" id="PRO_5036261401" evidence="1">
    <location>
        <begin position="24"/>
        <end position="458"/>
    </location>
</feature>
<evidence type="ECO:0000259" key="3">
    <source>
        <dbReference type="PROSITE" id="PS51390"/>
    </source>
</evidence>
<dbReference type="InterPro" id="IPR008197">
    <property type="entry name" value="WAP_dom"/>
</dbReference>
<evidence type="ECO:0000259" key="2">
    <source>
        <dbReference type="PROSITE" id="PS50853"/>
    </source>
</evidence>
<sequence>MVAMVKSCGILICFVTFFVRCSPRLYDYSDMILVARCQSKCSNQHLYPAKHSCLKECEEQAWTKPGFCSRRITLDSADPCMKTCDLDSQCPNTEKCCPGSCGNICRPVDIPQSITDLPPIPSNITHQEKHKGTSVLIHWQGPAESSDIFYVVQERHHIGVHYREEKLGDWCSGFVVEKPRLKKKYVFVPGRWYQVRVAAVNLYGTRGFSPPSETFKLSVQPKPPGAPLNLNFEAVHLVNDKFWIELHWDPPVSELPISKYVIYWSTLATFELKGSPYVKFQETISPEQTHFSIPELDRNKRVIMFEVQAMSMFGSRRLKGEKANIHINTPEYANAETLDLDLSNISKGNRKKRLRKKKKLSDFKVERIFNQNEELFAKLSWGGVGVNVTDHYTITWSSNQCANVTRSVFTASTDNNWYTIHGLNYNCKYRTSVKTHHHRLLFSSSITFTTPLSTSMRP</sequence>
<evidence type="ECO:0000256" key="1">
    <source>
        <dbReference type="SAM" id="SignalP"/>
    </source>
</evidence>
<dbReference type="GO" id="GO:0030414">
    <property type="term" value="F:peptidase inhibitor activity"/>
    <property type="evidence" value="ECO:0007669"/>
    <property type="project" value="InterPro"/>
</dbReference>
<dbReference type="CDD" id="cd00063">
    <property type="entry name" value="FN3"/>
    <property type="match status" value="2"/>
</dbReference>
<dbReference type="GO" id="GO:0030182">
    <property type="term" value="P:neuron differentiation"/>
    <property type="evidence" value="ECO:0007669"/>
    <property type="project" value="TreeGrafter"/>
</dbReference>
<dbReference type="PANTHER" id="PTHR14131:SF5">
    <property type="entry name" value="ANOSMIN-1"/>
    <property type="match status" value="1"/>
</dbReference>
<dbReference type="SMART" id="SM00060">
    <property type="entry name" value="FN3"/>
    <property type="match status" value="2"/>
</dbReference>
<reference evidence="4" key="1">
    <citation type="submission" date="2021-05" db="EMBL/GenBank/DDBJ databases">
        <authorList>
            <person name="Alioto T."/>
            <person name="Alioto T."/>
            <person name="Gomez Garrido J."/>
        </authorList>
    </citation>
    <scope>NUCLEOTIDE SEQUENCE</scope>
</reference>
<evidence type="ECO:0000313" key="4">
    <source>
        <dbReference type="EMBL" id="CAG6619934.1"/>
    </source>
</evidence>
<feature type="signal peptide" evidence="1">
    <location>
        <begin position="1"/>
        <end position="23"/>
    </location>
</feature>
<dbReference type="SUPFAM" id="SSF57256">
    <property type="entry name" value="Elafin-like"/>
    <property type="match status" value="1"/>
</dbReference>
<dbReference type="InterPro" id="IPR013783">
    <property type="entry name" value="Ig-like_fold"/>
</dbReference>
<dbReference type="GO" id="GO:0005576">
    <property type="term" value="C:extracellular region"/>
    <property type="evidence" value="ECO:0007669"/>
    <property type="project" value="InterPro"/>
</dbReference>
<proteinExistence type="predicted"/>
<dbReference type="Gene3D" id="4.10.75.10">
    <property type="entry name" value="Elafin-like"/>
    <property type="match status" value="1"/>
</dbReference>
<dbReference type="Gene3D" id="2.60.40.10">
    <property type="entry name" value="Immunoglobulins"/>
    <property type="match status" value="3"/>
</dbReference>
<dbReference type="SMART" id="SM00217">
    <property type="entry name" value="WAP"/>
    <property type="match status" value="1"/>
</dbReference>
<feature type="domain" description="WAP" evidence="3">
    <location>
        <begin position="61"/>
        <end position="108"/>
    </location>
</feature>